<keyword evidence="1" id="KW-0812">Transmembrane</keyword>
<name>A0A061D944_BABBI</name>
<accession>A0A061D944</accession>
<dbReference type="GeneID" id="24565757"/>
<keyword evidence="1" id="KW-1133">Transmembrane helix</keyword>
<feature type="transmembrane region" description="Helical" evidence="1">
    <location>
        <begin position="80"/>
        <end position="101"/>
    </location>
</feature>
<dbReference type="Proteomes" id="UP000033188">
    <property type="component" value="Chromosome 3"/>
</dbReference>
<evidence type="ECO:0000313" key="2">
    <source>
        <dbReference type="EMBL" id="CDR97216.1"/>
    </source>
</evidence>
<gene>
    <name evidence="2" type="ORF">BBBOND_0311190</name>
</gene>
<dbReference type="STRING" id="5866.A0A061D944"/>
<protein>
    <submittedName>
        <fullName evidence="2">Uncharacterized protein</fullName>
    </submittedName>
</protein>
<dbReference type="KEGG" id="bbig:BBBOND_0311190"/>
<dbReference type="OrthoDB" id="366708at2759"/>
<dbReference type="VEuPathDB" id="PiroplasmaDB:BBBOND_0311190"/>
<evidence type="ECO:0000313" key="3">
    <source>
        <dbReference type="Proteomes" id="UP000033188"/>
    </source>
</evidence>
<reference evidence="3" key="1">
    <citation type="journal article" date="2014" name="Nucleic Acids Res.">
        <title>The evolutionary dynamics of variant antigen genes in Babesia reveal a history of genomic innovation underlying host-parasite interaction.</title>
        <authorList>
            <person name="Jackson A.P."/>
            <person name="Otto T.D."/>
            <person name="Darby A."/>
            <person name="Ramaprasad A."/>
            <person name="Xia D."/>
            <person name="Echaide I.E."/>
            <person name="Farber M."/>
            <person name="Gahlot S."/>
            <person name="Gamble J."/>
            <person name="Gupta D."/>
            <person name="Gupta Y."/>
            <person name="Jackson L."/>
            <person name="Malandrin L."/>
            <person name="Malas T.B."/>
            <person name="Moussa E."/>
            <person name="Nair M."/>
            <person name="Reid A.J."/>
            <person name="Sanders M."/>
            <person name="Sharma J."/>
            <person name="Tracey A."/>
            <person name="Quail M.A."/>
            <person name="Weir W."/>
            <person name="Wastling J.M."/>
            <person name="Hall N."/>
            <person name="Willadsen P."/>
            <person name="Lingelbach K."/>
            <person name="Shiels B."/>
            <person name="Tait A."/>
            <person name="Berriman M."/>
            <person name="Allred D.R."/>
            <person name="Pain A."/>
        </authorList>
    </citation>
    <scope>NUCLEOTIDE SEQUENCE [LARGE SCALE GENOMIC DNA]</scope>
    <source>
        <strain evidence="3">Bond</strain>
    </source>
</reference>
<keyword evidence="3" id="KW-1185">Reference proteome</keyword>
<keyword evidence="1" id="KW-0472">Membrane</keyword>
<dbReference type="RefSeq" id="XP_012769402.1">
    <property type="nucleotide sequence ID" value="XM_012913948.1"/>
</dbReference>
<proteinExistence type="predicted"/>
<dbReference type="EMBL" id="LK391709">
    <property type="protein sequence ID" value="CDR97216.1"/>
    <property type="molecule type" value="Genomic_DNA"/>
</dbReference>
<dbReference type="AlphaFoldDB" id="A0A061D944"/>
<organism evidence="2 3">
    <name type="scientific">Babesia bigemina</name>
    <dbReference type="NCBI Taxonomy" id="5866"/>
    <lineage>
        <taxon>Eukaryota</taxon>
        <taxon>Sar</taxon>
        <taxon>Alveolata</taxon>
        <taxon>Apicomplexa</taxon>
        <taxon>Aconoidasida</taxon>
        <taxon>Piroplasmida</taxon>
        <taxon>Babesiidae</taxon>
        <taxon>Babesia</taxon>
    </lineage>
</organism>
<evidence type="ECO:0000256" key="1">
    <source>
        <dbReference type="SAM" id="Phobius"/>
    </source>
</evidence>
<sequence length="175" mass="19426">MVGACGSDAILGLRVGNSSNSGSYLPLLYTHGITLTEVGSQVSLKCSDVITKLKEIVNGRPIASLMTAMDNFLYGIREPFIFTLVALWSLAFLICANTMLYRLDVLHIRSHLIRAKASHHIDVKALLTKGRKMLSLYKDVDYFDEDPIGYIDYWPPTYAIGDGHATILRDGQWTS</sequence>